<evidence type="ECO:0000313" key="2">
    <source>
        <dbReference type="EMBL" id="CAB5226111.1"/>
    </source>
</evidence>
<accession>A0A6J5NEH2</accession>
<dbReference type="EMBL" id="LR798359">
    <property type="protein sequence ID" value="CAB5226111.1"/>
    <property type="molecule type" value="Genomic_DNA"/>
</dbReference>
<sequence>MTIRYIDKDPAAILTYSVNWTEWISSPDALITSNIAISTITGDPTPITIVSQGFITGANLAYAELSGGSAGNTYTVTNTITTDDGNRDARRFRLRVMQRFL</sequence>
<dbReference type="EMBL" id="LR796599">
    <property type="protein sequence ID" value="CAB4153909.1"/>
    <property type="molecule type" value="Genomic_DNA"/>
</dbReference>
<gene>
    <name evidence="1" type="ORF">UFOVP640_36</name>
    <name evidence="2" type="ORF">UFOVP759_40</name>
</gene>
<organism evidence="1">
    <name type="scientific">uncultured Caudovirales phage</name>
    <dbReference type="NCBI Taxonomy" id="2100421"/>
    <lineage>
        <taxon>Viruses</taxon>
        <taxon>Duplodnaviria</taxon>
        <taxon>Heunggongvirae</taxon>
        <taxon>Uroviricota</taxon>
        <taxon>Caudoviricetes</taxon>
        <taxon>Peduoviridae</taxon>
        <taxon>Maltschvirus</taxon>
        <taxon>Maltschvirus maltsch</taxon>
    </lineage>
</organism>
<dbReference type="Pfam" id="PF23148">
    <property type="entry name" value="Gp77"/>
    <property type="match status" value="1"/>
</dbReference>
<protein>
    <submittedName>
        <fullName evidence="1">Uncharacterized protein</fullName>
    </submittedName>
</protein>
<evidence type="ECO:0000313" key="1">
    <source>
        <dbReference type="EMBL" id="CAB4153909.1"/>
    </source>
</evidence>
<reference evidence="1" key="1">
    <citation type="submission" date="2020-04" db="EMBL/GenBank/DDBJ databases">
        <authorList>
            <person name="Chiriac C."/>
            <person name="Salcher M."/>
            <person name="Ghai R."/>
            <person name="Kavagutti S V."/>
        </authorList>
    </citation>
    <scope>NUCLEOTIDE SEQUENCE</scope>
</reference>
<proteinExistence type="predicted"/>
<name>A0A6J5NEH2_9CAUD</name>
<dbReference type="InterPro" id="IPR056928">
    <property type="entry name" value="Gp77-like"/>
</dbReference>